<keyword evidence="1" id="KW-0614">Plasmid</keyword>
<accession>A0A077K230</accession>
<geneLocation type="plasmid" evidence="1">
    <name>pCB111</name>
</geneLocation>
<protein>
    <submittedName>
        <fullName evidence="1">Uncharacterized protein</fullName>
    </submittedName>
</protein>
<name>A0A077K230_CLOBO</name>
<reference evidence="1" key="1">
    <citation type="submission" date="2013-09" db="EMBL/GenBank/DDBJ databases">
        <title>Analysis of type B2 neurotoxin-encoding plasmid in Clostridium botulinum.</title>
        <authorList>
            <person name="Hosomi K."/>
            <person name="Sakaguchi Y."/>
            <person name="Gotoh K."/>
            <person name="Nakamura K."/>
            <person name="Kohda T."/>
            <person name="Mukamoto M."/>
            <person name="Iida T."/>
            <person name="Kozaki S."/>
        </authorList>
    </citation>
    <scope>NUCLEOTIDE SEQUENCE</scope>
    <source>
        <strain evidence="1">111</strain>
        <plasmid evidence="1">pCB111</plasmid>
    </source>
</reference>
<dbReference type="EMBL" id="AB855771">
    <property type="protein sequence ID" value="BAP25548.1"/>
    <property type="molecule type" value="Genomic_DNA"/>
</dbReference>
<proteinExistence type="predicted"/>
<organism evidence="1">
    <name type="scientific">Clostridium botulinum</name>
    <dbReference type="NCBI Taxonomy" id="1491"/>
    <lineage>
        <taxon>Bacteria</taxon>
        <taxon>Bacillati</taxon>
        <taxon>Bacillota</taxon>
        <taxon>Clostridia</taxon>
        <taxon>Eubacteriales</taxon>
        <taxon>Clostridiaceae</taxon>
        <taxon>Clostridium</taxon>
    </lineage>
</organism>
<sequence length="61" mass="6986">MENIFKIIYLLPFDSCSSESYCKSTSAEDAKDKLKLYLANKYNIDFKDIAVLSCTPIEIIQ</sequence>
<dbReference type="AlphaFoldDB" id="A0A077K230"/>
<dbReference type="RefSeq" id="WP_032072303.1">
    <property type="nucleotide sequence ID" value="NC_025146.1"/>
</dbReference>
<evidence type="ECO:0000313" key="1">
    <source>
        <dbReference type="EMBL" id="BAP25548.1"/>
    </source>
</evidence>